<dbReference type="OrthoDB" id="10397469at2759"/>
<evidence type="ECO:0000313" key="3">
    <source>
        <dbReference type="EMBL" id="KAF4756550.1"/>
    </source>
</evidence>
<dbReference type="AlphaFoldDB" id="A0A7J6UGX0"/>
<gene>
    <name evidence="1" type="ORF">FOZ60_006748</name>
    <name evidence="2" type="ORF">FOZ62_008030</name>
    <name evidence="3" type="ORF">FOZ63_001683</name>
</gene>
<organism evidence="3 5">
    <name type="scientific">Perkinsus olseni</name>
    <name type="common">Perkinsus atlanticus</name>
    <dbReference type="NCBI Taxonomy" id="32597"/>
    <lineage>
        <taxon>Eukaryota</taxon>
        <taxon>Sar</taxon>
        <taxon>Alveolata</taxon>
        <taxon>Perkinsozoa</taxon>
        <taxon>Perkinsea</taxon>
        <taxon>Perkinsida</taxon>
        <taxon>Perkinsidae</taxon>
        <taxon>Perkinsus</taxon>
    </lineage>
</organism>
<name>A0A7J6UGX0_PEROL</name>
<keyword evidence="5" id="KW-1185">Reference proteome</keyword>
<comment type="caution">
    <text evidence="3">The sequence shown here is derived from an EMBL/GenBank/DDBJ whole genome shotgun (WGS) entry which is preliminary data.</text>
</comment>
<dbReference type="EMBL" id="JABANM010025100">
    <property type="protein sequence ID" value="KAF4715113.1"/>
    <property type="molecule type" value="Genomic_DNA"/>
</dbReference>
<accession>A0A7J6UGX0</accession>
<protein>
    <submittedName>
        <fullName evidence="3">Uncharacterized protein</fullName>
    </submittedName>
</protein>
<proteinExistence type="predicted"/>
<dbReference type="Proteomes" id="UP000553632">
    <property type="component" value="Unassembled WGS sequence"/>
</dbReference>
<reference evidence="4 5" key="1">
    <citation type="submission" date="2020-04" db="EMBL/GenBank/DDBJ databases">
        <title>Perkinsus olseni comparative genomics.</title>
        <authorList>
            <person name="Bogema D.R."/>
        </authorList>
    </citation>
    <scope>NUCLEOTIDE SEQUENCE [LARGE SCALE GENOMIC DNA]</scope>
    <source>
        <strain evidence="1">00978-12</strain>
        <strain evidence="2">ATCC PRA-205</strain>
        <strain evidence="3 5">ATCC PRA-207</strain>
    </source>
</reference>
<evidence type="ECO:0000313" key="4">
    <source>
        <dbReference type="Proteomes" id="UP000541610"/>
    </source>
</evidence>
<evidence type="ECO:0000313" key="2">
    <source>
        <dbReference type="EMBL" id="KAF4715113.1"/>
    </source>
</evidence>
<dbReference type="Proteomes" id="UP000574390">
    <property type="component" value="Unassembled WGS sequence"/>
</dbReference>
<dbReference type="EMBL" id="JABANO010003629">
    <property type="protein sequence ID" value="KAF4756550.1"/>
    <property type="molecule type" value="Genomic_DNA"/>
</dbReference>
<dbReference type="Proteomes" id="UP000541610">
    <property type="component" value="Unassembled WGS sequence"/>
</dbReference>
<dbReference type="EMBL" id="JABANP010000270">
    <property type="protein sequence ID" value="KAF4685261.1"/>
    <property type="molecule type" value="Genomic_DNA"/>
</dbReference>
<evidence type="ECO:0000313" key="1">
    <source>
        <dbReference type="EMBL" id="KAF4685261.1"/>
    </source>
</evidence>
<evidence type="ECO:0000313" key="5">
    <source>
        <dbReference type="Proteomes" id="UP000553632"/>
    </source>
</evidence>
<sequence>MLAAFTAETNRLAIEELANWELDATQGIKARLARKLEAELEKVERVADELLKNLSSDVLDSKVAVVLHGKNKQQQQPDDCHCVGEAREADGNKGGKLAGKRQSATTQTAEYVMVKRAKTEQTLSKAKPPGSATRANAGTMVTLPKTTACLTGSVGNKAVSREVRKHLEIVGAQDVRIPGMHEFRDLPEDKRQQMLTVLSAVVSTLAEEHVKAAMHPQKKN</sequence>